<dbReference type="SUPFAM" id="SSF52096">
    <property type="entry name" value="ClpP/crotonase"/>
    <property type="match status" value="1"/>
</dbReference>
<name>A0ABU0M5W7_9HYPH</name>
<dbReference type="Gene3D" id="3.90.226.10">
    <property type="entry name" value="2-enoyl-CoA Hydratase, Chain A, domain 1"/>
    <property type="match status" value="1"/>
</dbReference>
<accession>A0ABU0M5W7</accession>
<organism evidence="1 2">
    <name type="scientific">Kaistia geumhonensis</name>
    <dbReference type="NCBI Taxonomy" id="410839"/>
    <lineage>
        <taxon>Bacteria</taxon>
        <taxon>Pseudomonadati</taxon>
        <taxon>Pseudomonadota</taxon>
        <taxon>Alphaproteobacteria</taxon>
        <taxon>Hyphomicrobiales</taxon>
        <taxon>Kaistiaceae</taxon>
        <taxon>Kaistia</taxon>
    </lineage>
</organism>
<comment type="caution">
    <text evidence="1">The sequence shown here is derived from an EMBL/GenBank/DDBJ whole genome shotgun (WGS) entry which is preliminary data.</text>
</comment>
<gene>
    <name evidence="1" type="ORF">QO015_001977</name>
</gene>
<evidence type="ECO:0000313" key="2">
    <source>
        <dbReference type="Proteomes" id="UP001223743"/>
    </source>
</evidence>
<protein>
    <recommendedName>
        <fullName evidence="3">Periplasmic protein-like protein</fullName>
    </recommendedName>
</protein>
<proteinExistence type="predicted"/>
<sequence length="206" mass="22041">MRLAVFLVSLVIAAMLAGEARAGWVHIRYGENNSCIVSLTGSITLANANFFEAVTADCTSGGVLLESNGGLVEPALHIGELIRQRGLETAVAYDARCASACALIWLGGVKRNIFPSSRIGFHAAYVMDGDVARETGVGNALIGSYLTTMGLPRRSIIFITSADPKSVNWLDYRDAVDLGIGINLLGETDRAWIDDIRASDPHYTPL</sequence>
<evidence type="ECO:0008006" key="3">
    <source>
        <dbReference type="Google" id="ProtNLM"/>
    </source>
</evidence>
<keyword evidence="2" id="KW-1185">Reference proteome</keyword>
<dbReference type="InterPro" id="IPR029045">
    <property type="entry name" value="ClpP/crotonase-like_dom_sf"/>
</dbReference>
<evidence type="ECO:0000313" key="1">
    <source>
        <dbReference type="EMBL" id="MDQ0516364.1"/>
    </source>
</evidence>
<dbReference type="Proteomes" id="UP001223743">
    <property type="component" value="Unassembled WGS sequence"/>
</dbReference>
<dbReference type="EMBL" id="JAUSWJ010000001">
    <property type="protein sequence ID" value="MDQ0516364.1"/>
    <property type="molecule type" value="Genomic_DNA"/>
</dbReference>
<reference evidence="1 2" key="1">
    <citation type="submission" date="2023-07" db="EMBL/GenBank/DDBJ databases">
        <title>Genomic Encyclopedia of Type Strains, Phase IV (KMG-IV): sequencing the most valuable type-strain genomes for metagenomic binning, comparative biology and taxonomic classification.</title>
        <authorList>
            <person name="Goeker M."/>
        </authorList>
    </citation>
    <scope>NUCLEOTIDE SEQUENCE [LARGE SCALE GENOMIC DNA]</scope>
    <source>
        <strain evidence="1 2">B1-1</strain>
    </source>
</reference>
<dbReference type="RefSeq" id="WP_266279697.1">
    <property type="nucleotide sequence ID" value="NZ_JAPKNF010000001.1"/>
</dbReference>